<evidence type="ECO:0000313" key="7">
    <source>
        <dbReference type="EMBL" id="CAD8228751.1"/>
    </source>
</evidence>
<proteinExistence type="predicted"/>
<evidence type="ECO:0000259" key="6">
    <source>
        <dbReference type="Pfam" id="PF03151"/>
    </source>
</evidence>
<keyword evidence="3 5" id="KW-1133">Transmembrane helix</keyword>
<dbReference type="Pfam" id="PF03151">
    <property type="entry name" value="TPT"/>
    <property type="match status" value="1"/>
</dbReference>
<comment type="subcellular location">
    <subcellularLocation>
        <location evidence="1">Membrane</location>
        <topology evidence="1">Multi-pass membrane protein</topology>
    </subcellularLocation>
</comment>
<dbReference type="AlphaFoldDB" id="A0A7R9XUP0"/>
<reference evidence="7" key="1">
    <citation type="submission" date="2021-01" db="EMBL/GenBank/DDBJ databases">
        <authorList>
            <person name="Corre E."/>
            <person name="Pelletier E."/>
            <person name="Niang G."/>
            <person name="Scheremetjew M."/>
            <person name="Finn R."/>
            <person name="Kale V."/>
            <person name="Holt S."/>
            <person name="Cochrane G."/>
            <person name="Meng A."/>
            <person name="Brown T."/>
            <person name="Cohen L."/>
        </authorList>
    </citation>
    <scope>NUCLEOTIDE SEQUENCE</scope>
    <source>
        <strain evidence="7">RCC1614</strain>
    </source>
</reference>
<gene>
    <name evidence="7" type="ORF">MPUS1402_LOCUS1428</name>
</gene>
<feature type="transmembrane region" description="Helical" evidence="5">
    <location>
        <begin position="85"/>
        <end position="105"/>
    </location>
</feature>
<evidence type="ECO:0000256" key="1">
    <source>
        <dbReference type="ARBA" id="ARBA00004141"/>
    </source>
</evidence>
<sequence>MPPVVKSALAYYVRAVAYVSLWAAASVTLVMANSYAIRVDEFEFPMTISMCGPLLTFLVALVAVLSGHTKLTRRMTAGEYARTMLPVGVCTAFSLAIGNALYLYFEVSSVQLLKAFSPVVTGGMLVALGMDVVTAPKLCGVVMMTGGTALACSGMTEFSVVGFCIVLGGELVEGSRMVLWQHVLKTKKMPMIEGLLYYAPAAFVFLATGVAIFERDAFSESENSRKLSRKPHLYLGIGVLGALVSVGTVGAIQICGSLTFKALAQVRNAVIIFGAVLFYGDDLTIREVCGYVVTLSGFTLYQYYRTQEDMREIRATGYDAIGEGEKEGLLAKQKRGQ</sequence>
<organism evidence="7">
    <name type="scientific">Micromonas pusilla</name>
    <name type="common">Picoplanktonic green alga</name>
    <name type="synonym">Chromulina pusilla</name>
    <dbReference type="NCBI Taxonomy" id="38833"/>
    <lineage>
        <taxon>Eukaryota</taxon>
        <taxon>Viridiplantae</taxon>
        <taxon>Chlorophyta</taxon>
        <taxon>Mamiellophyceae</taxon>
        <taxon>Mamiellales</taxon>
        <taxon>Mamiellaceae</taxon>
        <taxon>Micromonas</taxon>
    </lineage>
</organism>
<dbReference type="PANTHER" id="PTHR11132">
    <property type="entry name" value="SOLUTE CARRIER FAMILY 35"/>
    <property type="match status" value="1"/>
</dbReference>
<dbReference type="InterPro" id="IPR050186">
    <property type="entry name" value="TPT_transporter"/>
</dbReference>
<evidence type="ECO:0000256" key="4">
    <source>
        <dbReference type="ARBA" id="ARBA00023136"/>
    </source>
</evidence>
<feature type="transmembrane region" description="Helical" evidence="5">
    <location>
        <begin position="142"/>
        <end position="167"/>
    </location>
</feature>
<protein>
    <recommendedName>
        <fullName evidence="6">Sugar phosphate transporter domain-containing protein</fullName>
    </recommendedName>
</protein>
<dbReference type="InterPro" id="IPR004853">
    <property type="entry name" value="Sugar_P_trans_dom"/>
</dbReference>
<feature type="transmembrane region" description="Helical" evidence="5">
    <location>
        <begin position="195"/>
        <end position="213"/>
    </location>
</feature>
<feature type="transmembrane region" description="Helical" evidence="5">
    <location>
        <begin position="285"/>
        <end position="304"/>
    </location>
</feature>
<feature type="transmembrane region" description="Helical" evidence="5">
    <location>
        <begin position="12"/>
        <end position="32"/>
    </location>
</feature>
<name>A0A7R9XUP0_MICPS</name>
<keyword evidence="4 5" id="KW-0472">Membrane</keyword>
<evidence type="ECO:0000256" key="2">
    <source>
        <dbReference type="ARBA" id="ARBA00022692"/>
    </source>
</evidence>
<evidence type="ECO:0000256" key="5">
    <source>
        <dbReference type="SAM" id="Phobius"/>
    </source>
</evidence>
<feature type="transmembrane region" description="Helical" evidence="5">
    <location>
        <begin position="44"/>
        <end position="65"/>
    </location>
</feature>
<dbReference type="GO" id="GO:0016020">
    <property type="term" value="C:membrane"/>
    <property type="evidence" value="ECO:0007669"/>
    <property type="project" value="UniProtKB-SubCell"/>
</dbReference>
<feature type="domain" description="Sugar phosphate transporter" evidence="6">
    <location>
        <begin position="15"/>
        <end position="301"/>
    </location>
</feature>
<keyword evidence="2 5" id="KW-0812">Transmembrane</keyword>
<accession>A0A7R9XUP0</accession>
<dbReference type="OMA" id="CATEETF"/>
<dbReference type="EMBL" id="HBDY01001886">
    <property type="protein sequence ID" value="CAD8228751.1"/>
    <property type="molecule type" value="Transcribed_RNA"/>
</dbReference>
<evidence type="ECO:0000256" key="3">
    <source>
        <dbReference type="ARBA" id="ARBA00022989"/>
    </source>
</evidence>
<feature type="transmembrane region" description="Helical" evidence="5">
    <location>
        <begin position="233"/>
        <end position="255"/>
    </location>
</feature>